<dbReference type="SUPFAM" id="SSF57850">
    <property type="entry name" value="RING/U-box"/>
    <property type="match status" value="1"/>
</dbReference>
<evidence type="ECO:0000256" key="3">
    <source>
        <dbReference type="ARBA" id="ARBA00022771"/>
    </source>
</evidence>
<dbReference type="GO" id="GO:0008270">
    <property type="term" value="F:zinc ion binding"/>
    <property type="evidence" value="ECO:0007669"/>
    <property type="project" value="UniProtKB-KW"/>
</dbReference>
<name>A0A6J3MBW5_9PEZI</name>
<feature type="compositionally biased region" description="Basic and acidic residues" evidence="9">
    <location>
        <begin position="1059"/>
        <end position="1070"/>
    </location>
</feature>
<reference evidence="12" key="3">
    <citation type="submission" date="2025-08" db="UniProtKB">
        <authorList>
            <consortium name="RefSeq"/>
        </authorList>
    </citation>
    <scope>IDENTIFICATION</scope>
    <source>
        <strain evidence="12">CBS 342.82</strain>
    </source>
</reference>
<keyword evidence="4" id="KW-0862">Zinc</keyword>
<dbReference type="Pfam" id="PF00569">
    <property type="entry name" value="ZZ"/>
    <property type="match status" value="1"/>
</dbReference>
<dbReference type="InterPro" id="IPR056884">
    <property type="entry name" value="NPHP3-like_N"/>
</dbReference>
<dbReference type="SUPFAM" id="SSF53474">
    <property type="entry name" value="alpha/beta-Hydrolases"/>
    <property type="match status" value="1"/>
</dbReference>
<dbReference type="InterPro" id="IPR043145">
    <property type="entry name" value="Znf_ZZ_sf"/>
</dbReference>
<proteinExistence type="predicted"/>
<feature type="coiled-coil region" evidence="8">
    <location>
        <begin position="1691"/>
        <end position="1718"/>
    </location>
</feature>
<feature type="compositionally biased region" description="Basic and acidic residues" evidence="9">
    <location>
        <begin position="1758"/>
        <end position="1773"/>
    </location>
</feature>
<dbReference type="SMART" id="SM00291">
    <property type="entry name" value="ZnF_ZZ"/>
    <property type="match status" value="1"/>
</dbReference>
<dbReference type="InterPro" id="IPR002110">
    <property type="entry name" value="Ankyrin_rpt"/>
</dbReference>
<evidence type="ECO:0000256" key="8">
    <source>
        <dbReference type="SAM" id="Coils"/>
    </source>
</evidence>
<sequence>MSQDIQPATPEVSLDETAKHGRSKQGMKIYWPCNEKDNSTIDIIAVPGLGANPEASFTWNDETSKNRGFNWLEDEKGLHQDLRTARIVLFEYPSAYTGPRAVKVTIYDLGNALLDFIRGIRRDVKRPLILIGHSMGGLVIAKALDLSYSKRKDFPYLFESCTACLFFGTPFHGVDLKTARMMASRKYGVDAPVYKALPEFLKEGSDALGELRSKLREHQTRTLQPMMDFHCYFELDKDVAKDVVYVDKSSATLDDVDSSQLSRTHANLVRFDGPSDPQYEQLVGQHILNFAKRAEKNVKARLKHSSTLYIDPEKVKAIEELLDGESMATKRKKKMTKTGAEKDVFIKEPAFQAWIRGIGVQTPYLFVKGEEGRGKTQTTLTVLHEIDKRRDEANNSNVPNIFSAFYLCDPAENNSAEELLKSLLLQLIRQDDTLAVHAKKFLPSDKQEDMIRKGPNPSLHLENLWQCLLDMLADDFTLRKIYIIVNNAHHLAFSEQAQATNSRFFDLLNRDILSTDDHRLHQHRWMFTSREYGHFKLGFESFVSSSQQSQISVSDIIQNPSVPAMIDLNDAKYWSEIKLGIQNHANERVENLQMIKKFGLAMPYWAKSIIGNKAPDMRWVDVVCMHLEALPETATDTKVRKTLERLERDFNVLLRGLWNAVLTRSTPDPDDINEMLRALVLTYDDPSENELLVLCNLCGKRNYLRQLVTSCKPLLTVGKRHDGEFVISFANRDVKDHLRREAKEILKLNEDETLRQQMLLAWRCFSHLSDYLSQRSDDEHEQEQSKELGMDEDTPFYDFEYGSPESASDWGDTDTPRPTHVCDVCDQWIEGTRFHCLECQDYDLCENCHAKGFQENVTGHQASHAMQDVLLRQEDVSETADNAGEASPTTGVVSNPQYNTRLEKNAQGQETISVNQPGLHYAVRFWLRHGREAGEDFALQLSQLSRFTEPGSNFISEWLYLYDRMLEDKDSEFHTIGTLYMNLGLAQNERSAVLTGPGEAHEGERQAGEVEEVEVEAIGGQATESQEVEDQGAEDRVAEQQEAGDQETGDQVSEQQEAEDQKKERERAERDADVRSFLHLIRPIHVAAAFGYTHLLRALTQGRGLAGAEDQVQGFTALHFAASNGHVDAIECLLGLGLDIDAGDGSVGTALHVASMRSAAPAMKCLLSRARPADANATMLKAGPVLSTAIFAGNVEGVKLLIEKGAELHNGSDDLPQSLSLAAMSTGELFDAVMDAGQGKWTDADLGDALYYAAGSGNAVTISTLLQTQSDMPAEVEDEVMRDEETPASQPQISLVDYQRSLDTAAEEEEWTVVMMLLDHCAGVRLDYSYAFRQTIRPVLFEERFHQTGVLDKLWRLGQESFTPELINTCLYCAADYQRPLAVKFLLETCGADPESQGAEWGNALTAAANDGEQLIVDTLLEYVEVHGHDVKTAIDSPHGFALEAAARAGKLEIVKSLVERGGDVNLISGEFQEPTVGAYHAPSTPLIAACSQGELDVAKYLLEHGARYDSGAGPYQFPLIAATEEQSGPVVDLLLQQSDINVNVRGGGGGSTPLIHAARTLPVFYIEALVERGADVNAVNEDGDTALIVAARFDDLPSVEYLCDHGADFMHFNKAGENAITVSIAEDHDECTEYLNSRMLNVLRGLKSAADAGNTFAQNLIRDPTSAQSKFEAHDANNAGAERELPDPDEHELEAEVSRLQTELEHAVERLRRSRGQRANPIGKVATGAKKLRSLFSSMTLGGNDRNRHTSTAGAITDDHHGSESSMRHTGVDDDDDDDDGAAAASDEDDDDDDGDDNDVETDVSGGEQDESTQMSPDKSDFDEAGGFESEHSFDD</sequence>
<feature type="region of interest" description="Disordered" evidence="9">
    <location>
        <begin position="1740"/>
        <end position="1837"/>
    </location>
</feature>
<dbReference type="Gene3D" id="3.40.50.1820">
    <property type="entry name" value="alpha/beta hydrolase"/>
    <property type="match status" value="1"/>
</dbReference>
<feature type="repeat" description="ANK" evidence="6">
    <location>
        <begin position="1550"/>
        <end position="1582"/>
    </location>
</feature>
<organism evidence="12">
    <name type="scientific">Dissoconium aciculare CBS 342.82</name>
    <dbReference type="NCBI Taxonomy" id="1314786"/>
    <lineage>
        <taxon>Eukaryota</taxon>
        <taxon>Fungi</taxon>
        <taxon>Dikarya</taxon>
        <taxon>Ascomycota</taxon>
        <taxon>Pezizomycotina</taxon>
        <taxon>Dothideomycetes</taxon>
        <taxon>Dothideomycetidae</taxon>
        <taxon>Mycosphaerellales</taxon>
        <taxon>Dissoconiaceae</taxon>
        <taxon>Dissoconium</taxon>
    </lineage>
</organism>
<evidence type="ECO:0000256" key="5">
    <source>
        <dbReference type="ARBA" id="ARBA00023043"/>
    </source>
</evidence>
<feature type="compositionally biased region" description="Basic and acidic residues" evidence="9">
    <location>
        <begin position="775"/>
        <end position="789"/>
    </location>
</feature>
<dbReference type="Pfam" id="PF12796">
    <property type="entry name" value="Ank_2"/>
    <property type="match status" value="3"/>
</dbReference>
<evidence type="ECO:0000256" key="4">
    <source>
        <dbReference type="ARBA" id="ARBA00022833"/>
    </source>
</evidence>
<dbReference type="PANTHER" id="PTHR24198">
    <property type="entry name" value="ANKYRIN REPEAT AND PROTEIN KINASE DOMAIN-CONTAINING PROTEIN"/>
    <property type="match status" value="1"/>
</dbReference>
<protein>
    <submittedName>
        <fullName evidence="12">Ankyrin</fullName>
    </submittedName>
</protein>
<dbReference type="GeneID" id="54361998"/>
<feature type="compositionally biased region" description="Acidic residues" evidence="9">
    <location>
        <begin position="1774"/>
        <end position="1803"/>
    </location>
</feature>
<feature type="region of interest" description="Disordered" evidence="9">
    <location>
        <begin position="1664"/>
        <end position="1691"/>
    </location>
</feature>
<dbReference type="Pfam" id="PF24883">
    <property type="entry name" value="NPHP3_N"/>
    <property type="match status" value="1"/>
</dbReference>
<dbReference type="OrthoDB" id="427518at2759"/>
<dbReference type="Pfam" id="PF00023">
    <property type="entry name" value="Ank"/>
    <property type="match status" value="1"/>
</dbReference>
<dbReference type="Gene3D" id="3.30.60.90">
    <property type="match status" value="1"/>
</dbReference>
<keyword evidence="11" id="KW-1185">Reference proteome</keyword>
<feature type="domain" description="ZZ-type" evidence="10">
    <location>
        <begin position="817"/>
        <end position="874"/>
    </location>
</feature>
<feature type="region of interest" description="Disordered" evidence="9">
    <location>
        <begin position="1"/>
        <end position="20"/>
    </location>
</feature>
<dbReference type="PANTHER" id="PTHR24198:SF165">
    <property type="entry name" value="ANKYRIN REPEAT-CONTAINING PROTEIN-RELATED"/>
    <property type="match status" value="1"/>
</dbReference>
<keyword evidence="3 7" id="KW-0863">Zinc-finger</keyword>
<dbReference type="Gene3D" id="1.25.40.20">
    <property type="entry name" value="Ankyrin repeat-containing domain"/>
    <property type="match status" value="2"/>
</dbReference>
<dbReference type="RefSeq" id="XP_033462130.1">
    <property type="nucleotide sequence ID" value="XM_033604198.1"/>
</dbReference>
<dbReference type="PRINTS" id="PR01415">
    <property type="entry name" value="ANKYRIN"/>
</dbReference>
<evidence type="ECO:0000256" key="2">
    <source>
        <dbReference type="ARBA" id="ARBA00022737"/>
    </source>
</evidence>
<reference evidence="12" key="2">
    <citation type="submission" date="2020-04" db="EMBL/GenBank/DDBJ databases">
        <authorList>
            <consortium name="NCBI Genome Project"/>
        </authorList>
    </citation>
    <scope>NUCLEOTIDE SEQUENCE</scope>
    <source>
        <strain evidence="12">CBS 342.82</strain>
    </source>
</reference>
<dbReference type="SMART" id="SM00248">
    <property type="entry name" value="ANK"/>
    <property type="match status" value="11"/>
</dbReference>
<dbReference type="InterPro" id="IPR029058">
    <property type="entry name" value="AB_hydrolase_fold"/>
</dbReference>
<keyword evidence="8" id="KW-0175">Coiled coil</keyword>
<feature type="repeat" description="ANK" evidence="6">
    <location>
        <begin position="1442"/>
        <end position="1470"/>
    </location>
</feature>
<feature type="compositionally biased region" description="Basic and acidic residues" evidence="9">
    <location>
        <begin position="1672"/>
        <end position="1691"/>
    </location>
</feature>
<reference evidence="12" key="1">
    <citation type="submission" date="2020-01" db="EMBL/GenBank/DDBJ databases">
        <authorList>
            <consortium name="DOE Joint Genome Institute"/>
            <person name="Haridas S."/>
            <person name="Albert R."/>
            <person name="Binder M."/>
            <person name="Bloem J."/>
            <person name="Labutti K."/>
            <person name="Salamov A."/>
            <person name="Andreopoulos B."/>
            <person name="Baker S.E."/>
            <person name="Barry K."/>
            <person name="Bills G."/>
            <person name="Bluhm B.H."/>
            <person name="Cannon C."/>
            <person name="Castanera R."/>
            <person name="Culley D.E."/>
            <person name="Daum C."/>
            <person name="Ezra D."/>
            <person name="Gonzalez J.B."/>
            <person name="Henrissat B."/>
            <person name="Kuo A."/>
            <person name="Liang C."/>
            <person name="Lipzen A."/>
            <person name="Lutzoni F."/>
            <person name="Magnuson J."/>
            <person name="Mondo S."/>
            <person name="Nolan M."/>
            <person name="Ohm R."/>
            <person name="Pangilinan J."/>
            <person name="Park H.-J."/>
            <person name="Ramirez L."/>
            <person name="Alfaro M."/>
            <person name="Sun H."/>
            <person name="Tritt A."/>
            <person name="Yoshinaga Y."/>
            <person name="Zwiers L.-H."/>
            <person name="Turgeon B.G."/>
            <person name="Goodwin S.B."/>
            <person name="Spatafora J.W."/>
            <person name="Crous P.W."/>
            <person name="Grigoriev I.V."/>
        </authorList>
    </citation>
    <scope>NUCLEOTIDE SEQUENCE</scope>
    <source>
        <strain evidence="12">CBS 342.82</strain>
    </source>
</reference>
<feature type="region of interest" description="Disordered" evidence="9">
    <location>
        <begin position="775"/>
        <end position="816"/>
    </location>
</feature>
<evidence type="ECO:0000256" key="7">
    <source>
        <dbReference type="PROSITE-ProRule" id="PRU00228"/>
    </source>
</evidence>
<evidence type="ECO:0000313" key="11">
    <source>
        <dbReference type="Proteomes" id="UP000504637"/>
    </source>
</evidence>
<feature type="compositionally biased region" description="Basic and acidic residues" evidence="9">
    <location>
        <begin position="999"/>
        <end position="1008"/>
    </location>
</feature>
<dbReference type="Proteomes" id="UP000504637">
    <property type="component" value="Unplaced"/>
</dbReference>
<keyword evidence="5 6" id="KW-0040">ANK repeat</keyword>
<evidence type="ECO:0000313" key="12">
    <source>
        <dbReference type="RefSeq" id="XP_033462130.1"/>
    </source>
</evidence>
<evidence type="ECO:0000256" key="1">
    <source>
        <dbReference type="ARBA" id="ARBA00022723"/>
    </source>
</evidence>
<dbReference type="SUPFAM" id="SSF48403">
    <property type="entry name" value="Ankyrin repeat"/>
    <property type="match status" value="2"/>
</dbReference>
<feature type="repeat" description="ANK" evidence="6">
    <location>
        <begin position="1113"/>
        <end position="1145"/>
    </location>
</feature>
<feature type="repeat" description="ANK" evidence="6">
    <location>
        <begin position="1482"/>
        <end position="1514"/>
    </location>
</feature>
<accession>A0A6J3MBW5</accession>
<dbReference type="PROSITE" id="PS50135">
    <property type="entry name" value="ZF_ZZ_2"/>
    <property type="match status" value="1"/>
</dbReference>
<dbReference type="CDD" id="cd02340">
    <property type="entry name" value="ZZ_NBR1_like"/>
    <property type="match status" value="1"/>
</dbReference>
<dbReference type="PROSITE" id="PS50297">
    <property type="entry name" value="ANK_REP_REGION"/>
    <property type="match status" value="4"/>
</dbReference>
<dbReference type="InterPro" id="IPR000433">
    <property type="entry name" value="Znf_ZZ"/>
</dbReference>
<keyword evidence="1" id="KW-0479">Metal-binding</keyword>
<dbReference type="InterPro" id="IPR036770">
    <property type="entry name" value="Ankyrin_rpt-contain_sf"/>
</dbReference>
<dbReference type="PROSITE" id="PS01357">
    <property type="entry name" value="ZF_ZZ_1"/>
    <property type="match status" value="1"/>
</dbReference>
<feature type="repeat" description="ANK" evidence="6">
    <location>
        <begin position="1583"/>
        <end position="1615"/>
    </location>
</feature>
<evidence type="ECO:0000256" key="9">
    <source>
        <dbReference type="SAM" id="MobiDB-lite"/>
    </source>
</evidence>
<dbReference type="PROSITE" id="PS50088">
    <property type="entry name" value="ANK_REPEAT"/>
    <property type="match status" value="5"/>
</dbReference>
<keyword evidence="2" id="KW-0677">Repeat</keyword>
<gene>
    <name evidence="12" type="ORF">K489DRAFT_377634</name>
</gene>
<feature type="region of interest" description="Disordered" evidence="9">
    <location>
        <begin position="993"/>
        <end position="1070"/>
    </location>
</feature>
<evidence type="ECO:0000259" key="10">
    <source>
        <dbReference type="PROSITE" id="PS50135"/>
    </source>
</evidence>
<evidence type="ECO:0000256" key="6">
    <source>
        <dbReference type="PROSITE-ProRule" id="PRU00023"/>
    </source>
</evidence>